<feature type="coiled-coil region" evidence="1">
    <location>
        <begin position="140"/>
        <end position="198"/>
    </location>
</feature>
<accession>A0A0C1YPZ6</accession>
<name>A0A0C1YPZ6_9BURK</name>
<dbReference type="PANTHER" id="PTHR30203:SF24">
    <property type="entry name" value="BLR4935 PROTEIN"/>
    <property type="match status" value="1"/>
</dbReference>
<dbReference type="EMBL" id="JWJG01000028">
    <property type="protein sequence ID" value="KIF82687.1"/>
    <property type="molecule type" value="Genomic_DNA"/>
</dbReference>
<evidence type="ECO:0000256" key="1">
    <source>
        <dbReference type="SAM" id="Coils"/>
    </source>
</evidence>
<proteinExistence type="predicted"/>
<evidence type="ECO:0000313" key="2">
    <source>
        <dbReference type="EMBL" id="KIF82687.1"/>
    </source>
</evidence>
<comment type="caution">
    <text evidence="2">The sequence shown here is derived from an EMBL/GenBank/DDBJ whole genome shotgun (WGS) entry which is preliminary data.</text>
</comment>
<feature type="coiled-coil region" evidence="1">
    <location>
        <begin position="292"/>
        <end position="319"/>
    </location>
</feature>
<reference evidence="2 3" key="1">
    <citation type="submission" date="2014-12" db="EMBL/GenBank/DDBJ databases">
        <title>Denitrispirillum autotrophicum gen. nov., sp. nov., Denitrifying, Facultatively Autotrophic Bacteria Isolated from Rice Paddy Soil.</title>
        <authorList>
            <person name="Ishii S."/>
            <person name="Ashida N."/>
            <person name="Ohno H."/>
            <person name="Otsuka S."/>
            <person name="Yokota A."/>
            <person name="Senoo K."/>
        </authorList>
    </citation>
    <scope>NUCLEOTIDE SEQUENCE [LARGE SCALE GENOMIC DNA]</scope>
    <source>
        <strain evidence="2 3">TSA66</strain>
    </source>
</reference>
<dbReference type="Gene3D" id="1.20.1600.10">
    <property type="entry name" value="Outer membrane efflux proteins (OEP)"/>
    <property type="match status" value="1"/>
</dbReference>
<dbReference type="AlphaFoldDB" id="A0A0C1YPZ6"/>
<keyword evidence="3" id="KW-1185">Reference proteome</keyword>
<evidence type="ECO:0000313" key="3">
    <source>
        <dbReference type="Proteomes" id="UP000031572"/>
    </source>
</evidence>
<keyword evidence="1" id="KW-0175">Coiled coil</keyword>
<dbReference type="InterPro" id="IPR010131">
    <property type="entry name" value="MdtP/NodT-like"/>
</dbReference>
<dbReference type="Proteomes" id="UP000031572">
    <property type="component" value="Unassembled WGS sequence"/>
</dbReference>
<sequence>MLGLACVNSVFAAGDALTLEQAQRIALERSRKLAAQDHAASASRDMAAAAGQLPDPVLKVGIDNLPVEGPDRYSIARDSMTMRRIGVMQEFTRADKRHWRAERFVREAEKIQAETAAMAAAIERDTALAWLDSYYAEATVRLFDEQIAQARQEVEAAQGAYRGGRGVQADLVNARSGLAALEERAAQARNRVRNAKTMLARWIGEAAGTALSGAPDTSSVRLSGAEIEGELAHHPQITALGRQEAIAEAEARLAEANRQSDWAVEVMFSQRGPSYDNMISVGVSMPLQWDRKNRQDRELSAKLEQLEQARAERDDALRAHVAEIQAMFNEWESTRERRARYERELIPFSRERSAVVLAAYRGGKAGLADVLAARRNEIDVRMLALQLDADIGRLWAQINFLIPASGAASRTMMDKDSK</sequence>
<dbReference type="SUPFAM" id="SSF56954">
    <property type="entry name" value="Outer membrane efflux proteins (OEP)"/>
    <property type="match status" value="1"/>
</dbReference>
<dbReference type="STRING" id="709839.TSA66_20625"/>
<protein>
    <submittedName>
        <fullName evidence="2">Heavy metal resistance protein CzcC</fullName>
    </submittedName>
</protein>
<dbReference type="PANTHER" id="PTHR30203">
    <property type="entry name" value="OUTER MEMBRANE CATION EFFLUX PROTEIN"/>
    <property type="match status" value="1"/>
</dbReference>
<gene>
    <name evidence="2" type="ORF">TSA66_20625</name>
</gene>
<dbReference type="GO" id="GO:0015562">
    <property type="term" value="F:efflux transmembrane transporter activity"/>
    <property type="evidence" value="ECO:0007669"/>
    <property type="project" value="InterPro"/>
</dbReference>
<organism evidence="2 3">
    <name type="scientific">Noviherbaspirillum autotrophicum</name>
    <dbReference type="NCBI Taxonomy" id="709839"/>
    <lineage>
        <taxon>Bacteria</taxon>
        <taxon>Pseudomonadati</taxon>
        <taxon>Pseudomonadota</taxon>
        <taxon>Betaproteobacteria</taxon>
        <taxon>Burkholderiales</taxon>
        <taxon>Oxalobacteraceae</taxon>
        <taxon>Noviherbaspirillum</taxon>
    </lineage>
</organism>